<dbReference type="EMBL" id="JACHBX010000002">
    <property type="protein sequence ID" value="MBB6134090.1"/>
    <property type="molecule type" value="Genomic_DNA"/>
</dbReference>
<evidence type="ECO:0000313" key="2">
    <source>
        <dbReference type="Proteomes" id="UP000540787"/>
    </source>
</evidence>
<comment type="caution">
    <text evidence="1">The sequence shown here is derived from an EMBL/GenBank/DDBJ whole genome shotgun (WGS) entry which is preliminary data.</text>
</comment>
<accession>A0A7W9X0D2</accession>
<proteinExistence type="predicted"/>
<name>A0A7W9X0D2_9BURK</name>
<evidence type="ECO:0000313" key="1">
    <source>
        <dbReference type="EMBL" id="MBB6134090.1"/>
    </source>
</evidence>
<organism evidence="1 2">
    <name type="scientific">Massilia aurea</name>
    <dbReference type="NCBI Taxonomy" id="373040"/>
    <lineage>
        <taxon>Bacteria</taxon>
        <taxon>Pseudomonadati</taxon>
        <taxon>Pseudomonadota</taxon>
        <taxon>Betaproteobacteria</taxon>
        <taxon>Burkholderiales</taxon>
        <taxon>Oxalobacteraceae</taxon>
        <taxon>Telluria group</taxon>
        <taxon>Massilia</taxon>
    </lineage>
</organism>
<dbReference type="RefSeq" id="WP_183554352.1">
    <property type="nucleotide sequence ID" value="NZ_JACHBX010000002.1"/>
</dbReference>
<sequence length="402" mass="45362">MSRTADSTIKGFLYQFNKTIISIAEAVVGEEVTVEGLVEDIDIEFINGDLLAVQCKYHESVDTFTDSLIYKPILQMAEAYSKSPAKNIKYKIYIHVPSEKDRVVAISMATLDAAIATKDQKLSKISARIVNPLNKTNFLSNLELEFGPSIDDLEKKAKLALVSLDIADSDVDCILYPNAINHIAKLSSLRDESQRKIKRASFQQLLLSINTTGVSKWVLASKKKKEILLSIRKQLADGLSQNNRKRSFYFLPDSINGFSDEIIIFIDNYIKKYSYKTAHTTIPTIAVNCDQDEIHELHLRLYRKGIKANTGFIGNEVIESELFRAPMRSGISGGLVKKEFDLCMFSSRPDMKYINQKKSSDLFCICDVVPSEIDVTDWNVVHLGVKSFNELEFVLQLRGSYE</sequence>
<gene>
    <name evidence="1" type="ORF">HD842_002232</name>
</gene>
<dbReference type="Proteomes" id="UP000540787">
    <property type="component" value="Unassembled WGS sequence"/>
</dbReference>
<reference evidence="1 2" key="1">
    <citation type="submission" date="2020-08" db="EMBL/GenBank/DDBJ databases">
        <title>The Agave Microbiome: Exploring the role of microbial communities in plant adaptations to desert environments.</title>
        <authorList>
            <person name="Partida-Martinez L.P."/>
        </authorList>
    </citation>
    <scope>NUCLEOTIDE SEQUENCE [LARGE SCALE GENOMIC DNA]</scope>
    <source>
        <strain evidence="1 2">AT3.2</strain>
    </source>
</reference>
<keyword evidence="2" id="KW-1185">Reference proteome</keyword>
<protein>
    <submittedName>
        <fullName evidence="1">Uncharacterized protein</fullName>
    </submittedName>
</protein>
<dbReference type="AlphaFoldDB" id="A0A7W9X0D2"/>